<feature type="domain" description="Peptidase S1" evidence="14">
    <location>
        <begin position="81"/>
        <end position="323"/>
    </location>
</feature>
<name>A0A0V1NAL2_9BILA</name>
<dbReference type="GO" id="GO:0004252">
    <property type="term" value="F:serine-type endopeptidase activity"/>
    <property type="evidence" value="ECO:0007669"/>
    <property type="project" value="InterPro"/>
</dbReference>
<gene>
    <name evidence="15" type="primary">OVCH1</name>
    <name evidence="15" type="ORF">T10_10458</name>
</gene>
<dbReference type="PANTHER" id="PTHR24264:SF65">
    <property type="entry name" value="SRCR DOMAIN-CONTAINING PROTEIN"/>
    <property type="match status" value="1"/>
</dbReference>
<keyword evidence="6 12" id="KW-0378">Hydrolase</keyword>
<dbReference type="STRING" id="268474.A0A0V1NAL2"/>
<evidence type="ECO:0000256" key="11">
    <source>
        <dbReference type="ARBA" id="ARBA00066707"/>
    </source>
</evidence>
<keyword evidence="2" id="KW-0964">Secreted</keyword>
<proteinExistence type="predicted"/>
<evidence type="ECO:0000259" key="14">
    <source>
        <dbReference type="PROSITE" id="PS50240"/>
    </source>
</evidence>
<comment type="subcellular location">
    <subcellularLocation>
        <location evidence="1">Secreted</location>
    </subcellularLocation>
</comment>
<protein>
    <recommendedName>
        <fullName evidence="11">limulus clotting factor C</fullName>
        <ecNumber evidence="11">3.4.21.84</ecNumber>
    </recommendedName>
</protein>
<dbReference type="AlphaFoldDB" id="A0A0V1NAL2"/>
<dbReference type="Proteomes" id="UP000054843">
    <property type="component" value="Unassembled WGS sequence"/>
</dbReference>
<sequence>MAPWVEMRHIEQLRLHTRKQEWPSKNAEMPTKDTESTETRRLQIKKMEKNPVKFRTFTEQRYTCGLPYFKPNLNFHASNRIVGGLEAKPHSHPWQVFIKIFQTNKTFSTCGGSIIQRQTGFKNSSNLVLTAAHCLHDHGSWTAPAKFEVVAGAHNVKNAERTQQKSRVKAYIPGDYSVYTFVNDIALLKLEKPLVFNKFVRPVCLPKFNESLPIGYKCMVAGWGSLRESGKLSSRLIQIEAPVLPTKRCWQNQNPQKMFCAGYLEGRKDACQGDSGSPLVCRVGTKFIQYGLVSFGHGCAKKGYPGVYTRVSSFVQWIAKADVKLQKVSARVSKPTLGQHVK</sequence>
<dbReference type="PANTHER" id="PTHR24264">
    <property type="entry name" value="TRYPSIN-RELATED"/>
    <property type="match status" value="1"/>
</dbReference>
<evidence type="ECO:0000256" key="6">
    <source>
        <dbReference type="ARBA" id="ARBA00022801"/>
    </source>
</evidence>
<keyword evidence="9" id="KW-1015">Disulfide bond</keyword>
<evidence type="ECO:0000256" key="3">
    <source>
        <dbReference type="ARBA" id="ARBA00022659"/>
    </source>
</evidence>
<feature type="region of interest" description="Disordered" evidence="13">
    <location>
        <begin position="17"/>
        <end position="41"/>
    </location>
</feature>
<evidence type="ECO:0000313" key="16">
    <source>
        <dbReference type="Proteomes" id="UP000054843"/>
    </source>
</evidence>
<dbReference type="SMART" id="SM00020">
    <property type="entry name" value="Tryp_SPc"/>
    <property type="match status" value="1"/>
</dbReference>
<evidence type="ECO:0000256" key="7">
    <source>
        <dbReference type="ARBA" id="ARBA00022820"/>
    </source>
</evidence>
<evidence type="ECO:0000256" key="13">
    <source>
        <dbReference type="SAM" id="MobiDB-lite"/>
    </source>
</evidence>
<keyword evidence="5" id="KW-0732">Signal</keyword>
<dbReference type="PRINTS" id="PR00722">
    <property type="entry name" value="CHYMOTRYPSIN"/>
</dbReference>
<organism evidence="15 16">
    <name type="scientific">Trichinella papuae</name>
    <dbReference type="NCBI Taxonomy" id="268474"/>
    <lineage>
        <taxon>Eukaryota</taxon>
        <taxon>Metazoa</taxon>
        <taxon>Ecdysozoa</taxon>
        <taxon>Nematoda</taxon>
        <taxon>Enoplea</taxon>
        <taxon>Dorylaimia</taxon>
        <taxon>Trichinellida</taxon>
        <taxon>Trichinellidae</taxon>
        <taxon>Trichinella</taxon>
    </lineage>
</organism>
<dbReference type="InterPro" id="IPR033116">
    <property type="entry name" value="TRYPSIN_SER"/>
</dbReference>
<keyword evidence="4 12" id="KW-0645">Protease</keyword>
<dbReference type="EMBL" id="JYDO01000001">
    <property type="protein sequence ID" value="KRZ80885.1"/>
    <property type="molecule type" value="Genomic_DNA"/>
</dbReference>
<dbReference type="PROSITE" id="PS00134">
    <property type="entry name" value="TRYPSIN_HIS"/>
    <property type="match status" value="1"/>
</dbReference>
<dbReference type="GO" id="GO:0005615">
    <property type="term" value="C:extracellular space"/>
    <property type="evidence" value="ECO:0007669"/>
    <property type="project" value="TreeGrafter"/>
</dbReference>
<dbReference type="InterPro" id="IPR009003">
    <property type="entry name" value="Peptidase_S1_PA"/>
</dbReference>
<dbReference type="InterPro" id="IPR018114">
    <property type="entry name" value="TRYPSIN_HIS"/>
</dbReference>
<dbReference type="CDD" id="cd00190">
    <property type="entry name" value="Tryp_SPc"/>
    <property type="match status" value="1"/>
</dbReference>
<evidence type="ECO:0000256" key="9">
    <source>
        <dbReference type="ARBA" id="ARBA00023157"/>
    </source>
</evidence>
<feature type="compositionally biased region" description="Basic and acidic residues" evidence="13">
    <location>
        <begin position="30"/>
        <end position="41"/>
    </location>
</feature>
<dbReference type="InterPro" id="IPR001254">
    <property type="entry name" value="Trypsin_dom"/>
</dbReference>
<comment type="caution">
    <text evidence="15">The sequence shown here is derived from an EMBL/GenBank/DDBJ whole genome shotgun (WGS) entry which is preliminary data.</text>
</comment>
<dbReference type="Pfam" id="PF00089">
    <property type="entry name" value="Trypsin"/>
    <property type="match status" value="1"/>
</dbReference>
<dbReference type="InterPro" id="IPR050127">
    <property type="entry name" value="Serine_Proteases_S1"/>
</dbReference>
<evidence type="ECO:0000313" key="15">
    <source>
        <dbReference type="EMBL" id="KRZ80885.1"/>
    </source>
</evidence>
<dbReference type="EC" id="3.4.21.84" evidence="11"/>
<dbReference type="PROSITE" id="PS50240">
    <property type="entry name" value="TRYPSIN_DOM"/>
    <property type="match status" value="1"/>
</dbReference>
<dbReference type="FunFam" id="2.40.10.10:FF:000120">
    <property type="entry name" value="Putative serine protease"/>
    <property type="match status" value="1"/>
</dbReference>
<evidence type="ECO:0000256" key="10">
    <source>
        <dbReference type="ARBA" id="ARBA00052079"/>
    </source>
</evidence>
<dbReference type="InterPro" id="IPR043504">
    <property type="entry name" value="Peptidase_S1_PA_chymotrypsin"/>
</dbReference>
<keyword evidence="7" id="KW-0353">Hemolymph clotting</keyword>
<evidence type="ECO:0000256" key="2">
    <source>
        <dbReference type="ARBA" id="ARBA00022525"/>
    </source>
</evidence>
<dbReference type="OrthoDB" id="6376138at2759"/>
<dbReference type="SUPFAM" id="SSF50494">
    <property type="entry name" value="Trypsin-like serine proteases"/>
    <property type="match status" value="1"/>
</dbReference>
<reference evidence="15 16" key="1">
    <citation type="submission" date="2015-01" db="EMBL/GenBank/DDBJ databases">
        <title>Evolution of Trichinella species and genotypes.</title>
        <authorList>
            <person name="Korhonen P.K."/>
            <person name="Edoardo P."/>
            <person name="Giuseppe L.R."/>
            <person name="Gasser R.B."/>
        </authorList>
    </citation>
    <scope>NUCLEOTIDE SEQUENCE [LARGE SCALE GENOMIC DNA]</scope>
    <source>
        <strain evidence="15">ISS1980</strain>
    </source>
</reference>
<keyword evidence="3" id="KW-0768">Sushi</keyword>
<keyword evidence="8 12" id="KW-0720">Serine protease</keyword>
<evidence type="ECO:0000256" key="8">
    <source>
        <dbReference type="ARBA" id="ARBA00022825"/>
    </source>
</evidence>
<evidence type="ECO:0000256" key="4">
    <source>
        <dbReference type="ARBA" id="ARBA00022670"/>
    </source>
</evidence>
<dbReference type="GO" id="GO:0042381">
    <property type="term" value="P:hemolymph coagulation"/>
    <property type="evidence" value="ECO:0007669"/>
    <property type="project" value="UniProtKB-KW"/>
</dbReference>
<evidence type="ECO:0000256" key="12">
    <source>
        <dbReference type="RuleBase" id="RU363034"/>
    </source>
</evidence>
<dbReference type="InterPro" id="IPR001314">
    <property type="entry name" value="Peptidase_S1A"/>
</dbReference>
<dbReference type="PROSITE" id="PS00135">
    <property type="entry name" value="TRYPSIN_SER"/>
    <property type="match status" value="1"/>
</dbReference>
<dbReference type="GO" id="GO:0006508">
    <property type="term" value="P:proteolysis"/>
    <property type="evidence" value="ECO:0007669"/>
    <property type="project" value="UniProtKB-KW"/>
</dbReference>
<accession>A0A0V1NAL2</accession>
<comment type="catalytic activity">
    <reaction evidence="10">
        <text>Selective cleavage of 103-Arg-|-Ser-104 and 124-Ile-|-Ile-125 bonds in Limulus clotting factor B to form activated factor B. Cleavage of -Pro-Arg-|-Xaa- bonds in synthetic substrates.</text>
        <dbReference type="EC" id="3.4.21.84"/>
    </reaction>
</comment>
<keyword evidence="16" id="KW-1185">Reference proteome</keyword>
<evidence type="ECO:0000256" key="1">
    <source>
        <dbReference type="ARBA" id="ARBA00004613"/>
    </source>
</evidence>
<dbReference type="Gene3D" id="2.40.10.10">
    <property type="entry name" value="Trypsin-like serine proteases"/>
    <property type="match status" value="1"/>
</dbReference>
<evidence type="ECO:0000256" key="5">
    <source>
        <dbReference type="ARBA" id="ARBA00022729"/>
    </source>
</evidence>